<proteinExistence type="predicted"/>
<gene>
    <name evidence="2" type="ORF">CYMTET_53323</name>
</gene>
<name>A0AAE0EQ59_9CHLO</name>
<feature type="compositionally biased region" description="Basic and acidic residues" evidence="1">
    <location>
        <begin position="74"/>
        <end position="90"/>
    </location>
</feature>
<feature type="non-terminal residue" evidence="2">
    <location>
        <position position="1"/>
    </location>
</feature>
<evidence type="ECO:0000256" key="1">
    <source>
        <dbReference type="SAM" id="MobiDB-lite"/>
    </source>
</evidence>
<evidence type="ECO:0000313" key="3">
    <source>
        <dbReference type="Proteomes" id="UP001190700"/>
    </source>
</evidence>
<dbReference type="AlphaFoldDB" id="A0AAE0EQ59"/>
<feature type="region of interest" description="Disordered" evidence="1">
    <location>
        <begin position="1"/>
        <end position="110"/>
    </location>
</feature>
<feature type="compositionally biased region" description="Polar residues" evidence="1">
    <location>
        <begin position="1"/>
        <end position="10"/>
    </location>
</feature>
<feature type="compositionally biased region" description="Basic and acidic residues" evidence="1">
    <location>
        <begin position="38"/>
        <end position="57"/>
    </location>
</feature>
<dbReference type="EMBL" id="LGRX02034988">
    <property type="protein sequence ID" value="KAK3236541.1"/>
    <property type="molecule type" value="Genomic_DNA"/>
</dbReference>
<keyword evidence="3" id="KW-1185">Reference proteome</keyword>
<dbReference type="Proteomes" id="UP001190700">
    <property type="component" value="Unassembled WGS sequence"/>
</dbReference>
<accession>A0AAE0EQ59</accession>
<evidence type="ECO:0000313" key="2">
    <source>
        <dbReference type="EMBL" id="KAK3236541.1"/>
    </source>
</evidence>
<feature type="compositionally biased region" description="Low complexity" evidence="1">
    <location>
        <begin position="58"/>
        <end position="67"/>
    </location>
</feature>
<reference evidence="2 3" key="1">
    <citation type="journal article" date="2015" name="Genome Biol. Evol.">
        <title>Comparative Genomics of a Bacterivorous Green Alga Reveals Evolutionary Causalities and Consequences of Phago-Mixotrophic Mode of Nutrition.</title>
        <authorList>
            <person name="Burns J.A."/>
            <person name="Paasch A."/>
            <person name="Narechania A."/>
            <person name="Kim E."/>
        </authorList>
    </citation>
    <scope>NUCLEOTIDE SEQUENCE [LARGE SCALE GENOMIC DNA]</scope>
    <source>
        <strain evidence="2 3">PLY_AMNH</strain>
    </source>
</reference>
<organism evidence="2 3">
    <name type="scientific">Cymbomonas tetramitiformis</name>
    <dbReference type="NCBI Taxonomy" id="36881"/>
    <lineage>
        <taxon>Eukaryota</taxon>
        <taxon>Viridiplantae</taxon>
        <taxon>Chlorophyta</taxon>
        <taxon>Pyramimonadophyceae</taxon>
        <taxon>Pyramimonadales</taxon>
        <taxon>Pyramimonadaceae</taxon>
        <taxon>Cymbomonas</taxon>
    </lineage>
</organism>
<comment type="caution">
    <text evidence="2">The sequence shown here is derived from an EMBL/GenBank/DDBJ whole genome shotgun (WGS) entry which is preliminary data.</text>
</comment>
<protein>
    <submittedName>
        <fullName evidence="2">Uncharacterized protein</fullName>
    </submittedName>
</protein>
<sequence length="110" mass="11787">FAEVNTTTLYRNAMGGNDVADLGIETTGSLMNMNFDPKNFDPKKEEASKTRDARTDSAQKASASKPPHASHSRVKPEKPGRLDHGRKAEGSSKPAVDNRGATPIIIVPQG</sequence>